<dbReference type="EMBL" id="OUNR01000018">
    <property type="protein sequence ID" value="SPP66129.1"/>
    <property type="molecule type" value="Genomic_DNA"/>
</dbReference>
<protein>
    <submittedName>
        <fullName evidence="1">Uncharacterized protein</fullName>
    </submittedName>
</protein>
<evidence type="ECO:0000313" key="1">
    <source>
        <dbReference type="EMBL" id="SPP66129.1"/>
    </source>
</evidence>
<keyword evidence="2" id="KW-1185">Reference proteome</keyword>
<gene>
    <name evidence="1" type="ORF">NITLEN_50169</name>
</gene>
<reference evidence="2" key="1">
    <citation type="submission" date="2018-04" db="EMBL/GenBank/DDBJ databases">
        <authorList>
            <person name="Lucker S."/>
            <person name="Sakoula D."/>
        </authorList>
    </citation>
    <scope>NUCLEOTIDE SEQUENCE [LARGE SCALE GENOMIC DNA]</scope>
</reference>
<name>A0A330LAK8_9BACT</name>
<organism evidence="1 2">
    <name type="scientific">Nitrospira lenta</name>
    <dbReference type="NCBI Taxonomy" id="1436998"/>
    <lineage>
        <taxon>Bacteria</taxon>
        <taxon>Pseudomonadati</taxon>
        <taxon>Nitrospirota</taxon>
        <taxon>Nitrospiria</taxon>
        <taxon>Nitrospirales</taxon>
        <taxon>Nitrospiraceae</taxon>
        <taxon>Nitrospira</taxon>
    </lineage>
</organism>
<evidence type="ECO:0000313" key="2">
    <source>
        <dbReference type="Proteomes" id="UP000248168"/>
    </source>
</evidence>
<sequence length="80" mass="8731">MTGPLLGQCLQRAIPQSRMAPLTVVEDLNVLRDLPSGLFPRSIAPVMYQFVLQRAPNTFHRGIVVAIASLTHGRGHAEQA</sequence>
<proteinExistence type="predicted"/>
<dbReference type="InParanoid" id="A0A330LAK8"/>
<dbReference type="AlphaFoldDB" id="A0A330LAK8"/>
<accession>A0A330LAK8</accession>
<dbReference type="Proteomes" id="UP000248168">
    <property type="component" value="Unassembled WGS sequence"/>
</dbReference>